<organism evidence="4 5">
    <name type="scientific">Streptomyces ziwulingensis</name>
    <dbReference type="NCBI Taxonomy" id="1045501"/>
    <lineage>
        <taxon>Bacteria</taxon>
        <taxon>Bacillati</taxon>
        <taxon>Actinomycetota</taxon>
        <taxon>Actinomycetes</taxon>
        <taxon>Kitasatosporales</taxon>
        <taxon>Streptomycetaceae</taxon>
        <taxon>Streptomyces</taxon>
    </lineage>
</organism>
<protein>
    <submittedName>
        <fullName evidence="4">ThuA domain-containing protein</fullName>
    </submittedName>
</protein>
<dbReference type="SUPFAM" id="SSF52317">
    <property type="entry name" value="Class I glutamine amidotransferase-like"/>
    <property type="match status" value="1"/>
</dbReference>
<dbReference type="Gene3D" id="3.40.50.880">
    <property type="match status" value="1"/>
</dbReference>
<evidence type="ECO:0000256" key="1">
    <source>
        <dbReference type="SAM" id="MobiDB-lite"/>
    </source>
</evidence>
<evidence type="ECO:0000313" key="5">
    <source>
        <dbReference type="Proteomes" id="UP001501265"/>
    </source>
</evidence>
<feature type="compositionally biased region" description="Polar residues" evidence="1">
    <location>
        <begin position="1"/>
        <end position="14"/>
    </location>
</feature>
<dbReference type="PANTHER" id="PTHR40469:SF2">
    <property type="entry name" value="GALACTOSE-BINDING DOMAIN-LIKE SUPERFAMILY PROTEIN"/>
    <property type="match status" value="1"/>
</dbReference>
<feature type="domain" description="ThuA-like" evidence="3">
    <location>
        <begin position="132"/>
        <end position="336"/>
    </location>
</feature>
<comment type="caution">
    <text evidence="4">The sequence shown here is derived from an EMBL/GenBank/DDBJ whole genome shotgun (WGS) entry which is preliminary data.</text>
</comment>
<accession>A0ABP9CI16</accession>
<evidence type="ECO:0000256" key="2">
    <source>
        <dbReference type="SAM" id="Phobius"/>
    </source>
</evidence>
<keyword evidence="2" id="KW-1133">Transmembrane helix</keyword>
<evidence type="ECO:0000313" key="4">
    <source>
        <dbReference type="EMBL" id="GAA4811714.1"/>
    </source>
</evidence>
<reference evidence="5" key="1">
    <citation type="journal article" date="2019" name="Int. J. Syst. Evol. Microbiol.">
        <title>The Global Catalogue of Microorganisms (GCM) 10K type strain sequencing project: providing services to taxonomists for standard genome sequencing and annotation.</title>
        <authorList>
            <consortium name="The Broad Institute Genomics Platform"/>
            <consortium name="The Broad Institute Genome Sequencing Center for Infectious Disease"/>
            <person name="Wu L."/>
            <person name="Ma J."/>
        </authorList>
    </citation>
    <scope>NUCLEOTIDE SEQUENCE [LARGE SCALE GENOMIC DNA]</scope>
    <source>
        <strain evidence="5">JCM 18081</strain>
    </source>
</reference>
<dbReference type="EMBL" id="BAABIG010000052">
    <property type="protein sequence ID" value="GAA4811714.1"/>
    <property type="molecule type" value="Genomic_DNA"/>
</dbReference>
<dbReference type="InterPro" id="IPR029062">
    <property type="entry name" value="Class_I_gatase-like"/>
</dbReference>
<feature type="transmembrane region" description="Helical" evidence="2">
    <location>
        <begin position="31"/>
        <end position="50"/>
    </location>
</feature>
<feature type="region of interest" description="Disordered" evidence="1">
    <location>
        <begin position="1"/>
        <end position="26"/>
    </location>
</feature>
<dbReference type="RefSeq" id="WP_345622211.1">
    <property type="nucleotide sequence ID" value="NZ_BAABIG010000052.1"/>
</dbReference>
<name>A0ABP9CI16_9ACTN</name>
<dbReference type="Pfam" id="PF06283">
    <property type="entry name" value="ThuA"/>
    <property type="match status" value="1"/>
</dbReference>
<dbReference type="InterPro" id="IPR029010">
    <property type="entry name" value="ThuA-like"/>
</dbReference>
<dbReference type="PANTHER" id="PTHR40469">
    <property type="entry name" value="SECRETED GLYCOSYL HYDROLASE"/>
    <property type="match status" value="1"/>
</dbReference>
<keyword evidence="5" id="KW-1185">Reference proteome</keyword>
<gene>
    <name evidence="4" type="ORF">GCM10023220_48520</name>
</gene>
<evidence type="ECO:0000259" key="3">
    <source>
        <dbReference type="Pfam" id="PF06283"/>
    </source>
</evidence>
<dbReference type="Proteomes" id="UP001501265">
    <property type="component" value="Unassembled WGS sequence"/>
</dbReference>
<keyword evidence="2" id="KW-0472">Membrane</keyword>
<keyword evidence="2" id="KW-0812">Transmembrane</keyword>
<proteinExistence type="predicted"/>
<sequence length="347" mass="37116">MTTEPGPRPTTSTPEPGAGPVPRPRSRVRPLTAALTGAAGTLGIAVALLATGTLSVAQGRAGAGAQQLGDPDYGVCRGVDARCYHDWGNFDPSEGFKVLLYTRTPGPRHANLGPALPAGLNPPLTDANVVQNGVRKLGAEHGFQVDHTEDVAQLASPANLFRYNAVIFYSTSRDTLDDAAQTSLRQYIRGGGGFVGVHNAFGTEYNWPWYEGLLGNANFYDHGPAQPGTVRTVNRKDISTKSLPPRWTISDEWYNLVPGPTRVRVLAEVDETTLARGVTGNYHHPGHGEDHPVAWCQYYDGGRAWLTTLGHDAKDFATDGSFPGAAEFQRLLLGGIESAMGKKPFCG</sequence>